<evidence type="ECO:0000256" key="5">
    <source>
        <dbReference type="ARBA" id="ARBA00022989"/>
    </source>
</evidence>
<gene>
    <name evidence="11" type="primary">ORF215693</name>
</gene>
<feature type="non-terminal residue" evidence="11">
    <location>
        <position position="1"/>
    </location>
</feature>
<dbReference type="GO" id="GO:0098794">
    <property type="term" value="C:postsynapse"/>
    <property type="evidence" value="ECO:0007669"/>
    <property type="project" value="GOC"/>
</dbReference>
<feature type="non-terminal residue" evidence="11">
    <location>
        <position position="102"/>
    </location>
</feature>
<evidence type="ECO:0000256" key="3">
    <source>
        <dbReference type="ARBA" id="ARBA00022448"/>
    </source>
</evidence>
<feature type="transmembrane region" description="Helical" evidence="10">
    <location>
        <begin position="42"/>
        <end position="61"/>
    </location>
</feature>
<keyword evidence="7 10" id="KW-0472">Membrane</keyword>
<proteinExistence type="inferred from homology"/>
<dbReference type="GO" id="GO:0012505">
    <property type="term" value="C:endomembrane system"/>
    <property type="evidence" value="ECO:0007669"/>
    <property type="project" value="UniProtKB-SubCell"/>
</dbReference>
<dbReference type="GO" id="GO:0070588">
    <property type="term" value="P:calcium ion transmembrane transport"/>
    <property type="evidence" value="ECO:0007669"/>
    <property type="project" value="TreeGrafter"/>
</dbReference>
<keyword evidence="9" id="KW-0407">Ion channel</keyword>
<dbReference type="Gene3D" id="1.10.287.940">
    <property type="entry name" value="atp-gated p2x4 ion channel"/>
    <property type="match status" value="1"/>
</dbReference>
<dbReference type="InterPro" id="IPR059116">
    <property type="entry name" value="P2X_receptor"/>
</dbReference>
<evidence type="ECO:0000256" key="4">
    <source>
        <dbReference type="ARBA" id="ARBA00022692"/>
    </source>
</evidence>
<comment type="subcellular location">
    <subcellularLocation>
        <location evidence="1">Endomembrane system</location>
    </subcellularLocation>
</comment>
<keyword evidence="3" id="KW-0813">Transport</keyword>
<protein>
    <submittedName>
        <fullName evidence="11">Uncharacterized protein</fullName>
    </submittedName>
</protein>
<organism evidence="11">
    <name type="scientific">Arion vulgaris</name>
    <dbReference type="NCBI Taxonomy" id="1028688"/>
    <lineage>
        <taxon>Eukaryota</taxon>
        <taxon>Metazoa</taxon>
        <taxon>Spiralia</taxon>
        <taxon>Lophotrochozoa</taxon>
        <taxon>Mollusca</taxon>
        <taxon>Gastropoda</taxon>
        <taxon>Heterobranchia</taxon>
        <taxon>Euthyneura</taxon>
        <taxon>Panpulmonata</taxon>
        <taxon>Eupulmonata</taxon>
        <taxon>Stylommatophora</taxon>
        <taxon>Helicina</taxon>
        <taxon>Arionoidea</taxon>
        <taxon>Arionidae</taxon>
        <taxon>Arion</taxon>
    </lineage>
</organism>
<dbReference type="EMBL" id="HACG01050539">
    <property type="protein sequence ID" value="CEK97404.1"/>
    <property type="molecule type" value="Transcribed_RNA"/>
</dbReference>
<dbReference type="PANTHER" id="PTHR10125">
    <property type="entry name" value="P2X PURINOCEPTOR"/>
    <property type="match status" value="1"/>
</dbReference>
<keyword evidence="4 10" id="KW-0812">Transmembrane</keyword>
<dbReference type="Pfam" id="PF00864">
    <property type="entry name" value="P2X_receptor"/>
    <property type="match status" value="1"/>
</dbReference>
<reference evidence="11" key="1">
    <citation type="submission" date="2014-12" db="EMBL/GenBank/DDBJ databases">
        <title>Insight into the proteome of Arion vulgaris.</title>
        <authorList>
            <person name="Aradska J."/>
            <person name="Bulat T."/>
            <person name="Smidak R."/>
            <person name="Sarate P."/>
            <person name="Gangsoo J."/>
            <person name="Sialana F."/>
            <person name="Bilban M."/>
            <person name="Lubec G."/>
        </authorList>
    </citation>
    <scope>NUCLEOTIDE SEQUENCE</scope>
    <source>
        <tissue evidence="11">Skin</tissue>
    </source>
</reference>
<dbReference type="GO" id="GO:0004931">
    <property type="term" value="F:extracellularly ATP-gated monoatomic cation channel activity"/>
    <property type="evidence" value="ECO:0007669"/>
    <property type="project" value="TreeGrafter"/>
</dbReference>
<keyword evidence="5 10" id="KW-1133">Transmembrane helix</keyword>
<comment type="similarity">
    <text evidence="2">Belongs to the P2X receptor family.</text>
</comment>
<dbReference type="PANTHER" id="PTHR10125:SF31">
    <property type="entry name" value="P2X RECEPTOR E"/>
    <property type="match status" value="1"/>
</dbReference>
<name>A0A0B7BW31_9EUPU</name>
<evidence type="ECO:0000256" key="6">
    <source>
        <dbReference type="ARBA" id="ARBA00023065"/>
    </source>
</evidence>
<accession>A0A0B7BW31</accession>
<evidence type="ECO:0000256" key="2">
    <source>
        <dbReference type="ARBA" id="ARBA00009848"/>
    </source>
</evidence>
<evidence type="ECO:0000313" key="11">
    <source>
        <dbReference type="EMBL" id="CEK97404.1"/>
    </source>
</evidence>
<evidence type="ECO:0000256" key="9">
    <source>
        <dbReference type="ARBA" id="ARBA00023303"/>
    </source>
</evidence>
<sequence length="102" mass="11581">ETTHNMKNKMAEMGKLKTTVIGTIIEYNTPRIMKIVHPSIGVIKRLIQFGLLVYIIGYALLLKKGYQETEDIRSAVSFKVKGIIYYNNPLSGMRTLDTAEFV</sequence>
<evidence type="ECO:0000256" key="7">
    <source>
        <dbReference type="ARBA" id="ARBA00023136"/>
    </source>
</evidence>
<keyword evidence="8" id="KW-1071">Ligand-gated ion channel</keyword>
<dbReference type="AlphaFoldDB" id="A0A0B7BW31"/>
<keyword evidence="6" id="KW-0406">Ion transport</keyword>
<evidence type="ECO:0000256" key="8">
    <source>
        <dbReference type="ARBA" id="ARBA00023286"/>
    </source>
</evidence>
<evidence type="ECO:0000256" key="1">
    <source>
        <dbReference type="ARBA" id="ARBA00004308"/>
    </source>
</evidence>
<evidence type="ECO:0000256" key="10">
    <source>
        <dbReference type="SAM" id="Phobius"/>
    </source>
</evidence>
<dbReference type="GO" id="GO:0016020">
    <property type="term" value="C:membrane"/>
    <property type="evidence" value="ECO:0007669"/>
    <property type="project" value="TreeGrafter"/>
</dbReference>